<keyword evidence="2" id="KW-1185">Reference proteome</keyword>
<evidence type="ECO:0000313" key="2">
    <source>
        <dbReference type="Proteomes" id="UP000199679"/>
    </source>
</evidence>
<dbReference type="AlphaFoldDB" id="A0A1H2CCY9"/>
<evidence type="ECO:0008006" key="3">
    <source>
        <dbReference type="Google" id="ProtNLM"/>
    </source>
</evidence>
<protein>
    <recommendedName>
        <fullName evidence="3">AAA domain-containing protein</fullName>
    </recommendedName>
</protein>
<dbReference type="EMBL" id="LT629740">
    <property type="protein sequence ID" value="SDT68194.1"/>
    <property type="molecule type" value="Genomic_DNA"/>
</dbReference>
<name>A0A1H2CCY9_MUCMA</name>
<dbReference type="RefSeq" id="WP_157682358.1">
    <property type="nucleotide sequence ID" value="NZ_LT629740.1"/>
</dbReference>
<gene>
    <name evidence="1" type="ORF">SAMN05216490_4877</name>
</gene>
<dbReference type="OrthoDB" id="9801840at2"/>
<organism evidence="1 2">
    <name type="scientific">Mucilaginibacter mallensis</name>
    <dbReference type="NCBI Taxonomy" id="652787"/>
    <lineage>
        <taxon>Bacteria</taxon>
        <taxon>Pseudomonadati</taxon>
        <taxon>Bacteroidota</taxon>
        <taxon>Sphingobacteriia</taxon>
        <taxon>Sphingobacteriales</taxon>
        <taxon>Sphingobacteriaceae</taxon>
        <taxon>Mucilaginibacter</taxon>
    </lineage>
</organism>
<accession>A0A1H2CCY9</accession>
<evidence type="ECO:0000313" key="1">
    <source>
        <dbReference type="EMBL" id="SDT68194.1"/>
    </source>
</evidence>
<dbReference type="Proteomes" id="UP000199679">
    <property type="component" value="Chromosome I"/>
</dbReference>
<proteinExistence type="predicted"/>
<sequence length="45" mass="5202">MAFKRSIENYLNRWKLNAARKPLIIRGARQVGKTTLIREVEAAAF</sequence>
<reference evidence="1 2" key="1">
    <citation type="submission" date="2016-10" db="EMBL/GenBank/DDBJ databases">
        <authorList>
            <person name="de Groot N.N."/>
        </authorList>
    </citation>
    <scope>NUCLEOTIDE SEQUENCE [LARGE SCALE GENOMIC DNA]</scope>
    <source>
        <strain evidence="1 2">MP1X4</strain>
    </source>
</reference>